<feature type="compositionally biased region" description="Basic and acidic residues" evidence="1">
    <location>
        <begin position="50"/>
        <end position="65"/>
    </location>
</feature>
<evidence type="ECO:0000313" key="3">
    <source>
        <dbReference type="Proteomes" id="UP001066276"/>
    </source>
</evidence>
<feature type="region of interest" description="Disordered" evidence="1">
    <location>
        <begin position="78"/>
        <end position="139"/>
    </location>
</feature>
<sequence length="139" mass="15674">MVPEAEEKKPVQKRAEAAVAGTKRPVKTQLRRWCESVSEHIPNTNTEEEIPGRTEKTHAYPEDGEDVEKTLEELEHLEKGGDTGRRRRGADQNCKEAEQRHKEVIKGEQSAGDIDKPPFSDPAALRPRREVTSTGMCPY</sequence>
<feature type="compositionally biased region" description="Basic and acidic residues" evidence="1">
    <location>
        <begin position="1"/>
        <end position="16"/>
    </location>
</feature>
<feature type="compositionally biased region" description="Basic and acidic residues" evidence="1">
    <location>
        <begin position="78"/>
        <end position="106"/>
    </location>
</feature>
<dbReference type="EMBL" id="JANPWB010000009">
    <property type="protein sequence ID" value="KAJ1153987.1"/>
    <property type="molecule type" value="Genomic_DNA"/>
</dbReference>
<reference evidence="2" key="1">
    <citation type="journal article" date="2022" name="bioRxiv">
        <title>Sequencing and chromosome-scale assembly of the giantPleurodeles waltlgenome.</title>
        <authorList>
            <person name="Brown T."/>
            <person name="Elewa A."/>
            <person name="Iarovenko S."/>
            <person name="Subramanian E."/>
            <person name="Araus A.J."/>
            <person name="Petzold A."/>
            <person name="Susuki M."/>
            <person name="Suzuki K.-i.T."/>
            <person name="Hayashi T."/>
            <person name="Toyoda A."/>
            <person name="Oliveira C."/>
            <person name="Osipova E."/>
            <person name="Leigh N.D."/>
            <person name="Simon A."/>
            <person name="Yun M.H."/>
        </authorList>
    </citation>
    <scope>NUCLEOTIDE SEQUENCE</scope>
    <source>
        <strain evidence="2">20211129_DDA</strain>
        <tissue evidence="2">Liver</tissue>
    </source>
</reference>
<evidence type="ECO:0000313" key="2">
    <source>
        <dbReference type="EMBL" id="KAJ1153987.1"/>
    </source>
</evidence>
<evidence type="ECO:0000256" key="1">
    <source>
        <dbReference type="SAM" id="MobiDB-lite"/>
    </source>
</evidence>
<dbReference type="AlphaFoldDB" id="A0AAV7RN39"/>
<name>A0AAV7RN39_PLEWA</name>
<keyword evidence="3" id="KW-1185">Reference proteome</keyword>
<dbReference type="Proteomes" id="UP001066276">
    <property type="component" value="Chromosome 5"/>
</dbReference>
<comment type="caution">
    <text evidence="2">The sequence shown here is derived from an EMBL/GenBank/DDBJ whole genome shotgun (WGS) entry which is preliminary data.</text>
</comment>
<feature type="region of interest" description="Disordered" evidence="1">
    <location>
        <begin position="1"/>
        <end position="65"/>
    </location>
</feature>
<accession>A0AAV7RN39</accession>
<protein>
    <submittedName>
        <fullName evidence="2">Uncharacterized protein</fullName>
    </submittedName>
</protein>
<gene>
    <name evidence="2" type="ORF">NDU88_006744</name>
</gene>
<organism evidence="2 3">
    <name type="scientific">Pleurodeles waltl</name>
    <name type="common">Iberian ribbed newt</name>
    <dbReference type="NCBI Taxonomy" id="8319"/>
    <lineage>
        <taxon>Eukaryota</taxon>
        <taxon>Metazoa</taxon>
        <taxon>Chordata</taxon>
        <taxon>Craniata</taxon>
        <taxon>Vertebrata</taxon>
        <taxon>Euteleostomi</taxon>
        <taxon>Amphibia</taxon>
        <taxon>Batrachia</taxon>
        <taxon>Caudata</taxon>
        <taxon>Salamandroidea</taxon>
        <taxon>Salamandridae</taxon>
        <taxon>Pleurodelinae</taxon>
        <taxon>Pleurodeles</taxon>
    </lineage>
</organism>
<proteinExistence type="predicted"/>